<dbReference type="Pfam" id="PF12801">
    <property type="entry name" value="Fer4_5"/>
    <property type="match status" value="2"/>
</dbReference>
<reference evidence="7" key="1">
    <citation type="submission" date="2010-02" db="EMBL/GenBank/DDBJ databases">
        <title>Complete sequence of Ferroglobus placidus DSM 10642.</title>
        <authorList>
            <consortium name="US DOE Joint Genome Institute"/>
            <person name="Lucas S."/>
            <person name="Copeland A."/>
            <person name="Lapidus A."/>
            <person name="Cheng J.-F."/>
            <person name="Bruce D."/>
            <person name="Goodwin L."/>
            <person name="Pitluck S."/>
            <person name="Saunders E."/>
            <person name="Brettin T."/>
            <person name="Detter J.C."/>
            <person name="Han C."/>
            <person name="Tapia R."/>
            <person name="Larimer F."/>
            <person name="Land M."/>
            <person name="Hauser L."/>
            <person name="Kyrpides N."/>
            <person name="Ivanova N."/>
            <person name="Holmes D."/>
            <person name="Lovley D."/>
            <person name="Kyrpides N."/>
            <person name="Anderson I.J."/>
            <person name="Woyke T."/>
        </authorList>
    </citation>
    <scope>NUCLEOTIDE SEQUENCE [LARGE SCALE GENOMIC DNA]</scope>
    <source>
        <strain evidence="7">DSM 10642 / AEDII12DO</strain>
    </source>
</reference>
<accession>D3RY78</accession>
<dbReference type="PROSITE" id="PS00198">
    <property type="entry name" value="4FE4S_FER_1"/>
    <property type="match status" value="1"/>
</dbReference>
<dbReference type="HOGENOM" id="CLU_033147_0_0_2"/>
<dbReference type="SUPFAM" id="SSF54862">
    <property type="entry name" value="4Fe-4S ferredoxins"/>
    <property type="match status" value="1"/>
</dbReference>
<keyword evidence="3 4" id="KW-0472">Membrane</keyword>
<evidence type="ECO:0000313" key="7">
    <source>
        <dbReference type="Proteomes" id="UP000002613"/>
    </source>
</evidence>
<dbReference type="PaxDb" id="589924-Ferp_1287"/>
<dbReference type="STRING" id="589924.Ferp_1287"/>
<dbReference type="KEGG" id="fpl:Ferp_1287"/>
<feature type="transmembrane region" description="Helical" evidence="4">
    <location>
        <begin position="70"/>
        <end position="88"/>
    </location>
</feature>
<dbReference type="GO" id="GO:0016491">
    <property type="term" value="F:oxidoreductase activity"/>
    <property type="evidence" value="ECO:0007669"/>
    <property type="project" value="UniProtKB-ARBA"/>
</dbReference>
<sequence>MGVRIKLRRVVQLSFFLFSIYTWWRFYLFVKHFDEGTEFVPRPVSIEAYLPIGGLVSIKNTLLNGYIDPIHPAAMVILSAIIVSAIFLKRGFCGWICPVGTLSEAVSFVGEKILPRIRVPEFVKVIKYGLMAFFLLTVLMMDRYEVAAFLQTPYWAIADVKLLDFWLNPGTLTIIVTSLIVLLTLFTRNLWCRYLCPYGAFLAIFSFLSAFKIRKTNCVNCKACDNVCPAGIKISEKKEVSSPECIACYDCIEVCKTKGLYMDFLDKRVRKEVYVAVLLAILFGFVIVAKVTGNWDSALTYEDYERLMKIRKFVTH</sequence>
<dbReference type="PANTHER" id="PTHR30224">
    <property type="entry name" value="ELECTRON TRANSPORT PROTEIN"/>
    <property type="match status" value="1"/>
</dbReference>
<name>D3RY78_FERPA</name>
<dbReference type="AlphaFoldDB" id="D3RY78"/>
<feature type="domain" description="4Fe-4S ferredoxin-type" evidence="5">
    <location>
        <begin position="209"/>
        <end position="238"/>
    </location>
</feature>
<evidence type="ECO:0000256" key="3">
    <source>
        <dbReference type="ARBA" id="ARBA00023136"/>
    </source>
</evidence>
<dbReference type="InterPro" id="IPR017896">
    <property type="entry name" value="4Fe4S_Fe-S-bd"/>
</dbReference>
<dbReference type="eggNOG" id="arCOG02772">
    <property type="taxonomic scope" value="Archaea"/>
</dbReference>
<comment type="subcellular location">
    <subcellularLocation>
        <location evidence="1">Cell membrane</location>
    </subcellularLocation>
</comment>
<evidence type="ECO:0000259" key="5">
    <source>
        <dbReference type="PROSITE" id="PS51379"/>
    </source>
</evidence>
<evidence type="ECO:0000256" key="4">
    <source>
        <dbReference type="SAM" id="Phobius"/>
    </source>
</evidence>
<dbReference type="GO" id="GO:0005886">
    <property type="term" value="C:plasma membrane"/>
    <property type="evidence" value="ECO:0007669"/>
    <property type="project" value="UniProtKB-SubCell"/>
</dbReference>
<feature type="transmembrane region" description="Helical" evidence="4">
    <location>
        <begin position="273"/>
        <end position="292"/>
    </location>
</feature>
<dbReference type="InterPro" id="IPR052378">
    <property type="entry name" value="NosR_regulator"/>
</dbReference>
<keyword evidence="4" id="KW-0812">Transmembrane</keyword>
<dbReference type="Proteomes" id="UP000002613">
    <property type="component" value="Chromosome"/>
</dbReference>
<dbReference type="PROSITE" id="PS51379">
    <property type="entry name" value="4FE4S_FER_2"/>
    <property type="match status" value="1"/>
</dbReference>
<feature type="transmembrane region" description="Helical" evidence="4">
    <location>
        <begin position="166"/>
        <end position="186"/>
    </location>
</feature>
<evidence type="ECO:0000256" key="1">
    <source>
        <dbReference type="ARBA" id="ARBA00004236"/>
    </source>
</evidence>
<gene>
    <name evidence="6" type="ordered locus">Ferp_1287</name>
</gene>
<evidence type="ECO:0000313" key="6">
    <source>
        <dbReference type="EMBL" id="ADC65441.1"/>
    </source>
</evidence>
<dbReference type="RefSeq" id="WP_012965784.1">
    <property type="nucleotide sequence ID" value="NC_013849.1"/>
</dbReference>
<keyword evidence="2" id="KW-1003">Cell membrane</keyword>
<organism evidence="6 7">
    <name type="scientific">Ferroglobus placidus (strain DSM 10642 / AEDII12DO)</name>
    <dbReference type="NCBI Taxonomy" id="589924"/>
    <lineage>
        <taxon>Archaea</taxon>
        <taxon>Methanobacteriati</taxon>
        <taxon>Methanobacteriota</taxon>
        <taxon>Archaeoglobi</taxon>
        <taxon>Archaeoglobales</taxon>
        <taxon>Archaeoglobaceae</taxon>
        <taxon>Ferroglobus</taxon>
    </lineage>
</organism>
<protein>
    <submittedName>
        <fullName evidence="6">4Fe-4S ferredoxin iron-sulfur binding domain protein</fullName>
    </submittedName>
</protein>
<keyword evidence="4" id="KW-1133">Transmembrane helix</keyword>
<feature type="transmembrane region" description="Helical" evidence="4">
    <location>
        <begin position="7"/>
        <end position="24"/>
    </location>
</feature>
<dbReference type="Gene3D" id="3.30.70.20">
    <property type="match status" value="1"/>
</dbReference>
<proteinExistence type="predicted"/>
<dbReference type="OrthoDB" id="23478at2157"/>
<keyword evidence="7" id="KW-1185">Reference proteome</keyword>
<evidence type="ECO:0000256" key="2">
    <source>
        <dbReference type="ARBA" id="ARBA00022475"/>
    </source>
</evidence>
<dbReference type="PANTHER" id="PTHR30224:SF4">
    <property type="entry name" value="ELECTRON TRANSPORT PROTEIN YCCM-RELATED"/>
    <property type="match status" value="1"/>
</dbReference>
<dbReference type="EMBL" id="CP001899">
    <property type="protein sequence ID" value="ADC65441.1"/>
    <property type="molecule type" value="Genomic_DNA"/>
</dbReference>
<reference evidence="6 7" key="2">
    <citation type="journal article" date="2011" name="Stand. Genomic Sci.">
        <title>Complete genome sequence of Ferroglobus placidus AEDII12DO.</title>
        <authorList>
            <person name="Anderson I."/>
            <person name="Risso C."/>
            <person name="Holmes D."/>
            <person name="Lucas S."/>
            <person name="Copeland A."/>
            <person name="Lapidus A."/>
            <person name="Cheng J.F."/>
            <person name="Bruce D."/>
            <person name="Goodwin L."/>
            <person name="Pitluck S."/>
            <person name="Saunders E."/>
            <person name="Brettin T."/>
            <person name="Detter J.C."/>
            <person name="Han C."/>
            <person name="Tapia R."/>
            <person name="Larimer F."/>
            <person name="Land M."/>
            <person name="Hauser L."/>
            <person name="Woyke T."/>
            <person name="Lovley D."/>
            <person name="Kyrpides N."/>
            <person name="Ivanova N."/>
        </authorList>
    </citation>
    <scope>NUCLEOTIDE SEQUENCE [LARGE SCALE GENOMIC DNA]</scope>
    <source>
        <strain evidence="7">DSM 10642 / AEDII12DO</strain>
    </source>
</reference>
<dbReference type="InterPro" id="IPR017900">
    <property type="entry name" value="4Fe4S_Fe_S_CS"/>
</dbReference>
<dbReference type="GeneID" id="8778800"/>